<evidence type="ECO:0000313" key="1">
    <source>
        <dbReference type="EMBL" id="PCK78625.1"/>
    </source>
</evidence>
<gene>
    <name evidence="1" type="ORF">CPT34_24245</name>
</gene>
<protein>
    <submittedName>
        <fullName evidence="1">Uncharacterized protein</fullName>
    </submittedName>
</protein>
<dbReference type="EMBL" id="NXDM01000026">
    <property type="protein sequence ID" value="PCK78625.1"/>
    <property type="molecule type" value="Genomic_DNA"/>
</dbReference>
<dbReference type="Proteomes" id="UP000218807">
    <property type="component" value="Unassembled WGS sequence"/>
</dbReference>
<dbReference type="AlphaFoldDB" id="A0A2A5KNP0"/>
<sequence>MYKAQATKKEREGRAASDFAIDVNVSVIVNLGSADVSLCEIEDWLSHPGSTMRRCFDKKVTHGMMAVGGQAETSE</sequence>
<reference evidence="1 2" key="1">
    <citation type="submission" date="2017-09" db="EMBL/GenBank/DDBJ databases">
        <title>Comparative genomics of rhizobia isolated from Phaseolus vulgaris in China.</title>
        <authorList>
            <person name="Tong W."/>
        </authorList>
    </citation>
    <scope>NUCLEOTIDE SEQUENCE [LARGE SCALE GENOMIC DNA]</scope>
    <source>
        <strain evidence="1 2">L101</strain>
    </source>
</reference>
<comment type="caution">
    <text evidence="1">The sequence shown here is derived from an EMBL/GenBank/DDBJ whole genome shotgun (WGS) entry which is preliminary data.</text>
</comment>
<proteinExistence type="predicted"/>
<keyword evidence="2" id="KW-1185">Reference proteome</keyword>
<organism evidence="1 2">
    <name type="scientific">Rhizobium sophoriradicis</name>
    <dbReference type="NCBI Taxonomy" id="1535245"/>
    <lineage>
        <taxon>Bacteria</taxon>
        <taxon>Pseudomonadati</taxon>
        <taxon>Pseudomonadota</taxon>
        <taxon>Alphaproteobacteria</taxon>
        <taxon>Hyphomicrobiales</taxon>
        <taxon>Rhizobiaceae</taxon>
        <taxon>Rhizobium/Agrobacterium group</taxon>
        <taxon>Rhizobium</taxon>
    </lineage>
</organism>
<name>A0A2A5KNP0_9HYPH</name>
<accession>A0A2A5KNP0</accession>
<evidence type="ECO:0000313" key="2">
    <source>
        <dbReference type="Proteomes" id="UP000218807"/>
    </source>
</evidence>